<dbReference type="InterPro" id="IPR004846">
    <property type="entry name" value="T2SS/T3SS_dom"/>
</dbReference>
<keyword evidence="3" id="KW-0472">Membrane</keyword>
<evidence type="ECO:0000256" key="5">
    <source>
        <dbReference type="RuleBase" id="RU004003"/>
    </source>
</evidence>
<dbReference type="Pfam" id="PF00263">
    <property type="entry name" value="Secretin"/>
    <property type="match status" value="1"/>
</dbReference>
<proteinExistence type="inferred from homology"/>
<evidence type="ECO:0000256" key="4">
    <source>
        <dbReference type="ARBA" id="ARBA00023237"/>
    </source>
</evidence>
<dbReference type="PANTHER" id="PTHR30332:SF17">
    <property type="entry name" value="TYPE IV PILIATION SYSTEM PROTEIN DR_0774-RELATED"/>
    <property type="match status" value="1"/>
</dbReference>
<comment type="subcellular location">
    <subcellularLocation>
        <location evidence="1">Membrane</location>
    </subcellularLocation>
</comment>
<dbReference type="InterPro" id="IPR050810">
    <property type="entry name" value="Bact_Secretion_Sys_Channel"/>
</dbReference>
<evidence type="ECO:0000256" key="3">
    <source>
        <dbReference type="ARBA" id="ARBA00023136"/>
    </source>
</evidence>
<sequence length="633" mass="68699">MKNTVQKKVLASAMLLAFALSNSSAAVLASGITGNFGSSISESLLAQDAEGIRGFNSSSVLPDVFSGVSAQGTSSDTFYKPTETIKLRGDVSLTDKDIPVTLSLRDSDVMQVLRMFADKAGLNIIFDSDVSGSVTMDLVNVPLNDAFELIMEMNQLYYLIDNNTLIVYSDPGASTINMRELMAIPVKYIDAMPMASFLNQNIFGLRKPGLSSTMVATTNPRKNEVLIFGTKNDAAMAKKIIEQFDTKPEFKTYKVNHVTPDVMAEMLCTQLLPTIIDIDAAKKGSLGQVTGAAASSGGKGLSIGGSTVACGYTSSMNAKTSSSGGVVEFDSLPLLALEVSYSPGLGTINIMGATPHQFSLIEDFIKKNDRKEPQAYLEVSIIELNESGSKTFDNAWRFETDNFSASFTGSGGTRIGGAKDQPIYIIDKGHVRGKAYMSLSWTLNYIIENNKGRVVANPRILITNSQEAVIDLTEDYVKTVTSQVVQGVQQATSQKDYEIGDDNGIKVTITPFISPDGYVTLDITPEYATIKEQIYTAGEDPNNPDLTATLLQRRDLELKQVRIKDGETLIIGGMLRDEETKDIKKIPFLGDIPYVGALFRSTNVNKTKSEMIIMITPKIITDNEDAISEQETL</sequence>
<dbReference type="InterPro" id="IPR004845">
    <property type="entry name" value="T2SS_GspD_CS"/>
</dbReference>
<dbReference type="InterPro" id="IPR038591">
    <property type="entry name" value="NolW-like_sf"/>
</dbReference>
<gene>
    <name evidence="8" type="ORF">IAD41_08350</name>
</gene>
<evidence type="ECO:0000256" key="6">
    <source>
        <dbReference type="SAM" id="SignalP"/>
    </source>
</evidence>
<dbReference type="GO" id="GO:0015627">
    <property type="term" value="C:type II protein secretion system complex"/>
    <property type="evidence" value="ECO:0007669"/>
    <property type="project" value="TreeGrafter"/>
</dbReference>
<feature type="chain" id="PRO_5039631663" evidence="6">
    <location>
        <begin position="26"/>
        <end position="633"/>
    </location>
</feature>
<dbReference type="Gene3D" id="3.30.1370.120">
    <property type="match status" value="1"/>
</dbReference>
<evidence type="ECO:0000256" key="2">
    <source>
        <dbReference type="ARBA" id="ARBA00022448"/>
    </source>
</evidence>
<name>A0A9D1FY41_9BACT</name>
<keyword evidence="4" id="KW-0998">Cell outer membrane</keyword>
<comment type="similarity">
    <text evidence="5">Belongs to the bacterial secretin family.</text>
</comment>
<evidence type="ECO:0000313" key="9">
    <source>
        <dbReference type="Proteomes" id="UP000824139"/>
    </source>
</evidence>
<dbReference type="AlphaFoldDB" id="A0A9D1FY41"/>
<evidence type="ECO:0000313" key="8">
    <source>
        <dbReference type="EMBL" id="HIS83596.1"/>
    </source>
</evidence>
<protein>
    <submittedName>
        <fullName evidence="8">Type II secretion system protein GspD</fullName>
    </submittedName>
</protein>
<dbReference type="GO" id="GO:0019867">
    <property type="term" value="C:outer membrane"/>
    <property type="evidence" value="ECO:0007669"/>
    <property type="project" value="InterPro"/>
</dbReference>
<dbReference type="Gene3D" id="3.30.1370.130">
    <property type="match status" value="1"/>
</dbReference>
<evidence type="ECO:0000256" key="1">
    <source>
        <dbReference type="ARBA" id="ARBA00004370"/>
    </source>
</evidence>
<feature type="signal peptide" evidence="6">
    <location>
        <begin position="1"/>
        <end position="25"/>
    </location>
</feature>
<dbReference type="EMBL" id="DVJO01000179">
    <property type="protein sequence ID" value="HIS83596.1"/>
    <property type="molecule type" value="Genomic_DNA"/>
</dbReference>
<dbReference type="InterPro" id="IPR001775">
    <property type="entry name" value="GspD/PilQ"/>
</dbReference>
<keyword evidence="6" id="KW-0732">Signal</keyword>
<comment type="caution">
    <text evidence="8">The sequence shown here is derived from an EMBL/GenBank/DDBJ whole genome shotgun (WGS) entry which is preliminary data.</text>
</comment>
<dbReference type="GO" id="GO:0009306">
    <property type="term" value="P:protein secretion"/>
    <property type="evidence" value="ECO:0007669"/>
    <property type="project" value="InterPro"/>
</dbReference>
<dbReference type="PRINTS" id="PR00811">
    <property type="entry name" value="BCTERIALGSPD"/>
</dbReference>
<dbReference type="SMART" id="SM00965">
    <property type="entry name" value="STN"/>
    <property type="match status" value="1"/>
</dbReference>
<organism evidence="8 9">
    <name type="scientific">Candidatus Scatenecus faecavium</name>
    <dbReference type="NCBI Taxonomy" id="2840915"/>
    <lineage>
        <taxon>Bacteria</taxon>
        <taxon>Candidatus Scatenecus</taxon>
    </lineage>
</organism>
<reference evidence="8" key="2">
    <citation type="journal article" date="2021" name="PeerJ">
        <title>Extensive microbial diversity within the chicken gut microbiome revealed by metagenomics and culture.</title>
        <authorList>
            <person name="Gilroy R."/>
            <person name="Ravi A."/>
            <person name="Getino M."/>
            <person name="Pursley I."/>
            <person name="Horton D.L."/>
            <person name="Alikhan N.F."/>
            <person name="Baker D."/>
            <person name="Gharbi K."/>
            <person name="Hall N."/>
            <person name="Watson M."/>
            <person name="Adriaenssens E.M."/>
            <person name="Foster-Nyarko E."/>
            <person name="Jarju S."/>
            <person name="Secka A."/>
            <person name="Antonio M."/>
            <person name="Oren A."/>
            <person name="Chaudhuri R.R."/>
            <person name="La Ragione R."/>
            <person name="Hildebrand F."/>
            <person name="Pallen M.J."/>
        </authorList>
    </citation>
    <scope>NUCLEOTIDE SEQUENCE</scope>
    <source>
        <strain evidence="8">CHK152-2994</strain>
    </source>
</reference>
<dbReference type="InterPro" id="IPR011662">
    <property type="entry name" value="Secretin/TonB_short_N"/>
</dbReference>
<dbReference type="Pfam" id="PF07660">
    <property type="entry name" value="STN"/>
    <property type="match status" value="1"/>
</dbReference>
<keyword evidence="2" id="KW-0813">Transport</keyword>
<evidence type="ECO:0000259" key="7">
    <source>
        <dbReference type="SMART" id="SM00965"/>
    </source>
</evidence>
<reference evidence="8" key="1">
    <citation type="submission" date="2020-10" db="EMBL/GenBank/DDBJ databases">
        <authorList>
            <person name="Gilroy R."/>
        </authorList>
    </citation>
    <scope>NUCLEOTIDE SEQUENCE</scope>
    <source>
        <strain evidence="8">CHK152-2994</strain>
    </source>
</reference>
<dbReference type="Proteomes" id="UP000824139">
    <property type="component" value="Unassembled WGS sequence"/>
</dbReference>
<dbReference type="PANTHER" id="PTHR30332">
    <property type="entry name" value="PROBABLE GENERAL SECRETION PATHWAY PROTEIN D"/>
    <property type="match status" value="1"/>
</dbReference>
<feature type="domain" description="Secretin/TonB short N-terminal" evidence="7">
    <location>
        <begin position="122"/>
        <end position="170"/>
    </location>
</feature>
<accession>A0A9D1FY41</accession>
<dbReference type="PROSITE" id="PS00875">
    <property type="entry name" value="T2SP_D"/>
    <property type="match status" value="1"/>
</dbReference>